<dbReference type="InterPro" id="IPR027417">
    <property type="entry name" value="P-loop_NTPase"/>
</dbReference>
<dbReference type="PANTHER" id="PTHR47691">
    <property type="entry name" value="REGULATOR-RELATED"/>
    <property type="match status" value="1"/>
</dbReference>
<dbReference type="SUPFAM" id="SSF46894">
    <property type="entry name" value="C-terminal effector domain of the bipartite response regulators"/>
    <property type="match status" value="1"/>
</dbReference>
<protein>
    <submittedName>
        <fullName evidence="6">AAA family ATPase</fullName>
    </submittedName>
</protein>
<dbReference type="GO" id="GO:0006355">
    <property type="term" value="P:regulation of DNA-templated transcription"/>
    <property type="evidence" value="ECO:0007669"/>
    <property type="project" value="InterPro"/>
</dbReference>
<dbReference type="InterPro" id="IPR019734">
    <property type="entry name" value="TPR_rpt"/>
</dbReference>
<keyword evidence="2 3" id="KW-0238">DNA-binding</keyword>
<feature type="region of interest" description="Disordered" evidence="4">
    <location>
        <begin position="258"/>
        <end position="283"/>
    </location>
</feature>
<dbReference type="EMBL" id="JAALAA010000004">
    <property type="protein sequence ID" value="NGN92416.1"/>
    <property type="molecule type" value="Genomic_DNA"/>
</dbReference>
<dbReference type="InterPro" id="IPR011990">
    <property type="entry name" value="TPR-like_helical_dom_sf"/>
</dbReference>
<dbReference type="InterPro" id="IPR049945">
    <property type="entry name" value="AAA_22"/>
</dbReference>
<comment type="similarity">
    <text evidence="1">Belongs to the AfsR/DnrI/RedD regulatory family.</text>
</comment>
<evidence type="ECO:0000313" key="7">
    <source>
        <dbReference type="Proteomes" id="UP000483261"/>
    </source>
</evidence>
<dbReference type="SUPFAM" id="SSF52540">
    <property type="entry name" value="P-loop containing nucleoside triphosphate hydrolases"/>
    <property type="match status" value="1"/>
</dbReference>
<dbReference type="PANTHER" id="PTHR47691:SF3">
    <property type="entry name" value="HTH-TYPE TRANSCRIPTIONAL REGULATOR RV0890C-RELATED"/>
    <property type="match status" value="1"/>
</dbReference>
<dbReference type="Proteomes" id="UP000483261">
    <property type="component" value="Unassembled WGS sequence"/>
</dbReference>
<feature type="compositionally biased region" description="Polar residues" evidence="4">
    <location>
        <begin position="259"/>
        <end position="272"/>
    </location>
</feature>
<reference evidence="6 7" key="1">
    <citation type="submission" date="2020-02" db="EMBL/GenBank/DDBJ databases">
        <title>Whole-genome analyses of novel actinobacteria.</title>
        <authorList>
            <person name="Sahin N."/>
        </authorList>
    </citation>
    <scope>NUCLEOTIDE SEQUENCE [LARGE SCALE GENOMIC DNA]</scope>
    <source>
        <strain evidence="6 7">KC13</strain>
    </source>
</reference>
<dbReference type="SMART" id="SM00028">
    <property type="entry name" value="TPR"/>
    <property type="match status" value="5"/>
</dbReference>
<dbReference type="PROSITE" id="PS51755">
    <property type="entry name" value="OMPR_PHOB"/>
    <property type="match status" value="1"/>
</dbReference>
<dbReference type="InterPro" id="IPR005158">
    <property type="entry name" value="BTAD"/>
</dbReference>
<accession>A0A6M1QXA1</accession>
<gene>
    <name evidence="6" type="ORF">G5C66_06625</name>
</gene>
<dbReference type="SMART" id="SM00862">
    <property type="entry name" value="Trans_reg_C"/>
    <property type="match status" value="1"/>
</dbReference>
<dbReference type="GO" id="GO:0000160">
    <property type="term" value="P:phosphorelay signal transduction system"/>
    <property type="evidence" value="ECO:0007669"/>
    <property type="project" value="InterPro"/>
</dbReference>
<dbReference type="SMART" id="SM01043">
    <property type="entry name" value="BTAD"/>
    <property type="match status" value="1"/>
</dbReference>
<proteinExistence type="inferred from homology"/>
<dbReference type="InterPro" id="IPR016032">
    <property type="entry name" value="Sig_transdc_resp-reg_C-effctor"/>
</dbReference>
<dbReference type="CDD" id="cd15831">
    <property type="entry name" value="BTAD"/>
    <property type="match status" value="1"/>
</dbReference>
<dbReference type="Gene3D" id="1.25.40.10">
    <property type="entry name" value="Tetratricopeptide repeat domain"/>
    <property type="match status" value="2"/>
</dbReference>
<evidence type="ECO:0000256" key="2">
    <source>
        <dbReference type="ARBA" id="ARBA00023125"/>
    </source>
</evidence>
<evidence type="ECO:0000256" key="1">
    <source>
        <dbReference type="ARBA" id="ARBA00005820"/>
    </source>
</evidence>
<organism evidence="6 7">
    <name type="scientific">Nocardioides turkmenicus</name>
    <dbReference type="NCBI Taxonomy" id="2711220"/>
    <lineage>
        <taxon>Bacteria</taxon>
        <taxon>Bacillati</taxon>
        <taxon>Actinomycetota</taxon>
        <taxon>Actinomycetes</taxon>
        <taxon>Propionibacteriales</taxon>
        <taxon>Nocardioidaceae</taxon>
        <taxon>Nocardioides</taxon>
    </lineage>
</organism>
<name>A0A6M1QXA1_9ACTN</name>
<dbReference type="AlphaFoldDB" id="A0A6M1QXA1"/>
<dbReference type="Pfam" id="PF03704">
    <property type="entry name" value="BTAD"/>
    <property type="match status" value="1"/>
</dbReference>
<evidence type="ECO:0000256" key="4">
    <source>
        <dbReference type="SAM" id="MobiDB-lite"/>
    </source>
</evidence>
<dbReference type="InterPro" id="IPR001867">
    <property type="entry name" value="OmpR/PhoB-type_DNA-bd"/>
</dbReference>
<dbReference type="GO" id="GO:0016887">
    <property type="term" value="F:ATP hydrolysis activity"/>
    <property type="evidence" value="ECO:0007669"/>
    <property type="project" value="InterPro"/>
</dbReference>
<dbReference type="RefSeq" id="WP_165110170.1">
    <property type="nucleotide sequence ID" value="NZ_JAALAA010000004.1"/>
</dbReference>
<sequence length="1035" mass="111420">MLPTPTSPDVRFGLLGPFETTVDGVVVKVPGSAERALLAVLLLARGRIVPASALIDRLWADVSLPADPLNALQLRVSKLRRVFKAVGLDLVQRDGGGYRAAIDPDSLDAEAFERRIREVRASVAGSGSPTEEDLASYDAALGLWRGDALADFATEPWAVPESVRLEDLRRTAYAERAQIALSLGRHAEVVTDLEPLLRTDPTHEAMAGLLMVALYRAGRQADALEVFTRTRKTLDADLGLEPSASLRSLHERVLRQDPSLGSSGEVTLSTPATAPRRARSGAQLSNLPADLTPLIGREELLEALSERAGTSRLTTLVGPGGSGKTALGLHAARRLADRFPDGTFLVRLAAIRSREHIVPAVATAVAMPQDGSAIDLQTRLVDFLADKHLLLVIDNCEHLIDPVATLVEELLGRCPQLTVIATSREPLALPSEVQTLVGPLPTPLEDDDPETIASSPSVQLLVRRIATGLPGSETDPETYAALGRIARALDGMPLALELAAARAASLSPSDLADRLDQRFTLLTSGPRTAEERQRTLRATVDWSYDLLDDLEKRVFEGLAVFHGGWTLTAAEQVLADDETDPSEVIHAVGRLVEQSLIVAERGPVTRYRMLETLREYAADRLAQTGRSDALATRHAHHFAQVAERSAQALRGQGDPRARNLLVDEQANVRSAIAWLEGPAGDPSTSSGHRIDAALRLAGHLGLFWHQGRHLEGRRILRRLLEQNRGSAPARAAALQAVSLVERPRACVVHPHPRCAAAARESLAIFTESGDADGTAVSQVLLAVEGVNGSSPEAAALLDEAERSFRDRGDRWGLAVAGFVRLETALKARDEPTAMRLGRATAAEFRHLDDPWGQSAVLYHLGYGLRHFGRLRESARTLEQAIDVAASAGIHNTVQWALADLGITHLGLDDHESAEDAFRRAELASRHVGDRAGSVLAAYGRGRLAERRQDWSTAIDLLTTAIQGFETLETPAMTAKATLALARCHEQASEVEAAVERYQEARALGLATGEVALADQATEALDRLSGTDGARTDQGQ</sequence>
<dbReference type="Gene3D" id="3.40.50.300">
    <property type="entry name" value="P-loop containing nucleotide triphosphate hydrolases"/>
    <property type="match status" value="1"/>
</dbReference>
<feature type="DNA-binding region" description="OmpR/PhoB-type" evidence="3">
    <location>
        <begin position="2"/>
        <end position="102"/>
    </location>
</feature>
<feature type="domain" description="OmpR/PhoB-type" evidence="5">
    <location>
        <begin position="2"/>
        <end position="102"/>
    </location>
</feature>
<dbReference type="Gene3D" id="1.10.10.10">
    <property type="entry name" value="Winged helix-like DNA-binding domain superfamily/Winged helix DNA-binding domain"/>
    <property type="match status" value="1"/>
</dbReference>
<dbReference type="InterPro" id="IPR036388">
    <property type="entry name" value="WH-like_DNA-bd_sf"/>
</dbReference>
<evidence type="ECO:0000256" key="3">
    <source>
        <dbReference type="PROSITE-ProRule" id="PRU01091"/>
    </source>
</evidence>
<evidence type="ECO:0000313" key="6">
    <source>
        <dbReference type="EMBL" id="NGN92416.1"/>
    </source>
</evidence>
<dbReference type="Pfam" id="PF13401">
    <property type="entry name" value="AAA_22"/>
    <property type="match status" value="1"/>
</dbReference>
<keyword evidence="7" id="KW-1185">Reference proteome</keyword>
<dbReference type="GO" id="GO:0003677">
    <property type="term" value="F:DNA binding"/>
    <property type="evidence" value="ECO:0007669"/>
    <property type="project" value="UniProtKB-UniRule"/>
</dbReference>
<dbReference type="SUPFAM" id="SSF48452">
    <property type="entry name" value="TPR-like"/>
    <property type="match status" value="2"/>
</dbReference>
<comment type="caution">
    <text evidence="6">The sequence shown here is derived from an EMBL/GenBank/DDBJ whole genome shotgun (WGS) entry which is preliminary data.</text>
</comment>
<evidence type="ECO:0000259" key="5">
    <source>
        <dbReference type="PROSITE" id="PS51755"/>
    </source>
</evidence>